<evidence type="ECO:0000259" key="5">
    <source>
        <dbReference type="Pfam" id="PF07731"/>
    </source>
</evidence>
<dbReference type="CDD" id="cd13896">
    <property type="entry name" value="CuRO_3_CopA"/>
    <property type="match status" value="1"/>
</dbReference>
<sequence>MGEMIVAHDIRHGLKANQQIRADGLRRRDTHDFSFTPAAELLAKLKEGQGHDAPMDQSTMGAGDMSKMPMMDHSAMGKMPMAGMTDMQMGGMDLNDIDYDAYLANDRTLDDPEVVRVEKSGRIRLRIINGATATGFTIDTGVVQGTLVAVDGQDVEPIEAARFPISMGQRLDIVLSLPNGEGAYPVLALREGAAERTGVLLATAGATVRRIANIGDIPGPLVDFSLEERLRARQALAERPADRRFTLNLTGQMQGYAWGFDGDTDLRARRGERIEIAIRNTSMMSHPMHLHGHHFQVTEINGAKLAGAVRDTVLIPPGGAATIAFDAENPGIWPLHCHHLYHMATGMMAYVTYEDRG</sequence>
<dbReference type="InterPro" id="IPR011706">
    <property type="entry name" value="Cu-oxidase_C"/>
</dbReference>
<keyword evidence="2" id="KW-0560">Oxidoreductase</keyword>
<dbReference type="Pfam" id="PF00394">
    <property type="entry name" value="Cu-oxidase"/>
    <property type="match status" value="1"/>
</dbReference>
<evidence type="ECO:0000256" key="3">
    <source>
        <dbReference type="ARBA" id="ARBA00023008"/>
    </source>
</evidence>
<dbReference type="InterPro" id="IPR002355">
    <property type="entry name" value="Cu_oxidase_Cu_BS"/>
</dbReference>
<organism evidence="6 7">
    <name type="scientific">Brucella tritici</name>
    <dbReference type="NCBI Taxonomy" id="94626"/>
    <lineage>
        <taxon>Bacteria</taxon>
        <taxon>Pseudomonadati</taxon>
        <taxon>Pseudomonadota</taxon>
        <taxon>Alphaproteobacteria</taxon>
        <taxon>Hyphomicrobiales</taxon>
        <taxon>Brucellaceae</taxon>
        <taxon>Brucella/Ochrobactrum group</taxon>
        <taxon>Brucella</taxon>
    </lineage>
</organism>
<accession>A0A6L3YAZ8</accession>
<name>A0A6L3YAZ8_9HYPH</name>
<dbReference type="Pfam" id="PF07731">
    <property type="entry name" value="Cu-oxidase_2"/>
    <property type="match status" value="1"/>
</dbReference>
<reference evidence="6 7" key="1">
    <citation type="submission" date="2019-09" db="EMBL/GenBank/DDBJ databases">
        <title>Taxonomic organization of the family Brucellaceae based on a phylogenomic approach.</title>
        <authorList>
            <person name="Leclercq S."/>
            <person name="Cloeckaert A."/>
            <person name="Zygmunt M.S."/>
        </authorList>
    </citation>
    <scope>NUCLEOTIDE SEQUENCE [LARGE SCALE GENOMIC DNA]</scope>
    <source>
        <strain evidence="6 7">WS1830</strain>
    </source>
</reference>
<keyword evidence="3" id="KW-0186">Copper</keyword>
<dbReference type="PANTHER" id="PTHR11709">
    <property type="entry name" value="MULTI-COPPER OXIDASE"/>
    <property type="match status" value="1"/>
</dbReference>
<dbReference type="InterPro" id="IPR001117">
    <property type="entry name" value="Cu-oxidase_2nd"/>
</dbReference>
<dbReference type="GO" id="GO:0016491">
    <property type="term" value="F:oxidoreductase activity"/>
    <property type="evidence" value="ECO:0007669"/>
    <property type="project" value="UniProtKB-KW"/>
</dbReference>
<dbReference type="InterPro" id="IPR045087">
    <property type="entry name" value="Cu-oxidase_fam"/>
</dbReference>
<gene>
    <name evidence="6" type="ORF">F9L08_24895</name>
</gene>
<dbReference type="PROSITE" id="PS00079">
    <property type="entry name" value="MULTICOPPER_OXIDASE1"/>
    <property type="match status" value="1"/>
</dbReference>
<proteinExistence type="predicted"/>
<dbReference type="CDD" id="cd13887">
    <property type="entry name" value="CuRO_2_MCO_like_2"/>
    <property type="match status" value="1"/>
</dbReference>
<dbReference type="GO" id="GO:0005507">
    <property type="term" value="F:copper ion binding"/>
    <property type="evidence" value="ECO:0007669"/>
    <property type="project" value="InterPro"/>
</dbReference>
<dbReference type="PANTHER" id="PTHR11709:SF394">
    <property type="entry name" value="FI03373P-RELATED"/>
    <property type="match status" value="1"/>
</dbReference>
<evidence type="ECO:0000256" key="1">
    <source>
        <dbReference type="ARBA" id="ARBA00022723"/>
    </source>
</evidence>
<feature type="domain" description="Plastocyanin-like" evidence="4">
    <location>
        <begin position="100"/>
        <end position="192"/>
    </location>
</feature>
<protein>
    <submittedName>
        <fullName evidence="6">Multicopper oxidase domain-containing protein</fullName>
    </submittedName>
</protein>
<evidence type="ECO:0000313" key="7">
    <source>
        <dbReference type="Proteomes" id="UP000481643"/>
    </source>
</evidence>
<evidence type="ECO:0000259" key="4">
    <source>
        <dbReference type="Pfam" id="PF00394"/>
    </source>
</evidence>
<dbReference type="AlphaFoldDB" id="A0A6L3YAZ8"/>
<dbReference type="SUPFAM" id="SSF49503">
    <property type="entry name" value="Cupredoxins"/>
    <property type="match status" value="2"/>
</dbReference>
<dbReference type="InterPro" id="IPR008972">
    <property type="entry name" value="Cupredoxin"/>
</dbReference>
<dbReference type="EMBL" id="WBVX01000039">
    <property type="protein sequence ID" value="KAB2677536.1"/>
    <property type="molecule type" value="Genomic_DNA"/>
</dbReference>
<dbReference type="Gene3D" id="2.60.40.420">
    <property type="entry name" value="Cupredoxins - blue copper proteins"/>
    <property type="match status" value="2"/>
</dbReference>
<evidence type="ECO:0000313" key="6">
    <source>
        <dbReference type="EMBL" id="KAB2677536.1"/>
    </source>
</evidence>
<evidence type="ECO:0000256" key="2">
    <source>
        <dbReference type="ARBA" id="ARBA00023002"/>
    </source>
</evidence>
<keyword evidence="1" id="KW-0479">Metal-binding</keyword>
<feature type="domain" description="Plastocyanin-like" evidence="5">
    <location>
        <begin position="249"/>
        <end position="354"/>
    </location>
</feature>
<dbReference type="PROSITE" id="PS00080">
    <property type="entry name" value="MULTICOPPER_OXIDASE2"/>
    <property type="match status" value="1"/>
</dbReference>
<comment type="caution">
    <text evidence="6">The sequence shown here is derived from an EMBL/GenBank/DDBJ whole genome shotgun (WGS) entry which is preliminary data.</text>
</comment>
<dbReference type="InterPro" id="IPR033138">
    <property type="entry name" value="Cu_oxidase_CS"/>
</dbReference>
<dbReference type="Proteomes" id="UP000481643">
    <property type="component" value="Unassembled WGS sequence"/>
</dbReference>
<dbReference type="InterPro" id="IPR034279">
    <property type="entry name" value="CuRO_3_CopA"/>
</dbReference>